<comment type="caution">
    <text evidence="2">The sequence shown here is derived from an EMBL/GenBank/DDBJ whole genome shotgun (WGS) entry which is preliminary data.</text>
</comment>
<dbReference type="RefSeq" id="WP_117953948.1">
    <property type="nucleotide sequence ID" value="NZ_QRAN01000008.1"/>
</dbReference>
<evidence type="ECO:0000313" key="3">
    <source>
        <dbReference type="Proteomes" id="UP000265509"/>
    </source>
</evidence>
<dbReference type="InterPro" id="IPR002727">
    <property type="entry name" value="DUF47"/>
</dbReference>
<name>A0A3L7E1B9_9GAMM</name>
<dbReference type="PANTHER" id="PTHR36536:SF3">
    <property type="entry name" value="UPF0111 PROTEIN HI_1603"/>
    <property type="match status" value="1"/>
</dbReference>
<sequence length="226" mass="25196">MASINPLGSLFGRSPIGPIQEHMQVAFEAAEYLPDLIRATAEGDWDKAKVTHKAIMDAEGRADKIKRSVRRHLPTSLFLPVPRSDLLTLVSIQDQVANTAEDFASIVMGRYMQFPEKILPPVLELADSSVACCGQALASIQLLDDLLEVGFSGREVKRVEAMIKELDKLERRTDKQQFSLRRKLFKLEADLPPVDVMFYYRATALLGTLADCAEKVGDRLQILLAK</sequence>
<evidence type="ECO:0000256" key="1">
    <source>
        <dbReference type="ARBA" id="ARBA00008591"/>
    </source>
</evidence>
<accession>A0A3L7E1B9</accession>
<dbReference type="InterPro" id="IPR038078">
    <property type="entry name" value="PhoU-like_sf"/>
</dbReference>
<dbReference type="SUPFAM" id="SSF109755">
    <property type="entry name" value="PhoU-like"/>
    <property type="match status" value="1"/>
</dbReference>
<reference evidence="2 3" key="1">
    <citation type="submission" date="2018-07" db="EMBL/GenBank/DDBJ databases">
        <title>Halioglobus sp. genome submission.</title>
        <authorList>
            <person name="Ye M.-Q."/>
            <person name="Du Z.-J."/>
        </authorList>
    </citation>
    <scope>NUCLEOTIDE SEQUENCE [LARGE SCALE GENOMIC DNA]</scope>
    <source>
        <strain evidence="2 3">U0301</strain>
    </source>
</reference>
<dbReference type="InterPro" id="IPR018445">
    <property type="entry name" value="Put_Phosphate_transp_reg"/>
</dbReference>
<dbReference type="Pfam" id="PF01865">
    <property type="entry name" value="PhoU_div"/>
    <property type="match status" value="1"/>
</dbReference>
<dbReference type="AlphaFoldDB" id="A0A3L7E1B9"/>
<keyword evidence="3" id="KW-1185">Reference proteome</keyword>
<dbReference type="PANTHER" id="PTHR36536">
    <property type="entry name" value="UPF0111 PROTEIN HI_1603"/>
    <property type="match status" value="1"/>
</dbReference>
<proteinExistence type="inferred from homology"/>
<dbReference type="NCBIfam" id="TIGR00153">
    <property type="entry name" value="TIGR00153 family protein"/>
    <property type="match status" value="1"/>
</dbReference>
<dbReference type="Proteomes" id="UP000265509">
    <property type="component" value="Unassembled WGS sequence"/>
</dbReference>
<dbReference type="Gene3D" id="1.20.58.220">
    <property type="entry name" value="Phosphate transport system protein phou homolog 2, domain 2"/>
    <property type="match status" value="1"/>
</dbReference>
<comment type="similarity">
    <text evidence="1">Belongs to the UPF0111 family.</text>
</comment>
<dbReference type="EMBL" id="QRAN01000008">
    <property type="protein sequence ID" value="RLQ22123.1"/>
    <property type="molecule type" value="Genomic_DNA"/>
</dbReference>
<organism evidence="2 3">
    <name type="scientific">Seongchinamella sediminis</name>
    <dbReference type="NCBI Taxonomy" id="2283635"/>
    <lineage>
        <taxon>Bacteria</taxon>
        <taxon>Pseudomonadati</taxon>
        <taxon>Pseudomonadota</taxon>
        <taxon>Gammaproteobacteria</taxon>
        <taxon>Cellvibrionales</taxon>
        <taxon>Halieaceae</taxon>
        <taxon>Seongchinamella</taxon>
    </lineage>
</organism>
<protein>
    <submittedName>
        <fullName evidence="2">TIGR00153 family protein</fullName>
    </submittedName>
</protein>
<gene>
    <name evidence="2" type="ORF">DWB85_09315</name>
</gene>
<dbReference type="OrthoDB" id="9780540at2"/>
<evidence type="ECO:0000313" key="2">
    <source>
        <dbReference type="EMBL" id="RLQ22123.1"/>
    </source>
</evidence>